<reference evidence="1 2" key="1">
    <citation type="submission" date="2020-02" db="EMBL/GenBank/DDBJ databases">
        <title>Comparative genomics of sulfur disproportionating microorganisms.</title>
        <authorList>
            <person name="Ward L.M."/>
            <person name="Bertran E."/>
            <person name="Johnston D.T."/>
        </authorList>
    </citation>
    <scope>NUCLEOTIDE SEQUENCE [LARGE SCALE GENOMIC DNA]</scope>
    <source>
        <strain evidence="1 2">DSM 3696</strain>
    </source>
</reference>
<proteinExistence type="predicted"/>
<organism evidence="1 2">
    <name type="scientific">Desulfolutivibrio sulfodismutans</name>
    <dbReference type="NCBI Taxonomy" id="63561"/>
    <lineage>
        <taxon>Bacteria</taxon>
        <taxon>Pseudomonadati</taxon>
        <taxon>Thermodesulfobacteriota</taxon>
        <taxon>Desulfovibrionia</taxon>
        <taxon>Desulfovibrionales</taxon>
        <taxon>Desulfovibrionaceae</taxon>
        <taxon>Desulfolutivibrio</taxon>
    </lineage>
</organism>
<gene>
    <name evidence="1" type="ORF">G3N56_11610</name>
</gene>
<dbReference type="EMBL" id="JAAGRQ010000046">
    <property type="protein sequence ID" value="NDY57388.1"/>
    <property type="molecule type" value="Genomic_DNA"/>
</dbReference>
<comment type="caution">
    <text evidence="1">The sequence shown here is derived from an EMBL/GenBank/DDBJ whole genome shotgun (WGS) entry which is preliminary data.</text>
</comment>
<accession>A0A7K3NMJ2</accession>
<dbReference type="Proteomes" id="UP000469724">
    <property type="component" value="Unassembled WGS sequence"/>
</dbReference>
<sequence length="61" mass="7397">MKKDADWDEEVRFLAKHWQPALEVRVLEFYAQRRKRTRAKLAFVDTYERYFLNPGPEVLAP</sequence>
<name>A0A7K3NMJ2_9BACT</name>
<evidence type="ECO:0000313" key="2">
    <source>
        <dbReference type="Proteomes" id="UP000469724"/>
    </source>
</evidence>
<dbReference type="AlphaFoldDB" id="A0A7K3NMJ2"/>
<evidence type="ECO:0000313" key="1">
    <source>
        <dbReference type="EMBL" id="NDY57388.1"/>
    </source>
</evidence>
<dbReference type="RefSeq" id="WP_163302430.1">
    <property type="nucleotide sequence ID" value="NZ_JAAGRQ010000046.1"/>
</dbReference>
<keyword evidence="2" id="KW-1185">Reference proteome</keyword>
<protein>
    <submittedName>
        <fullName evidence="1">Uncharacterized protein</fullName>
    </submittedName>
</protein>